<evidence type="ECO:0000313" key="3">
    <source>
        <dbReference type="Proteomes" id="UP001500831"/>
    </source>
</evidence>
<evidence type="ECO:0000256" key="1">
    <source>
        <dbReference type="SAM" id="Phobius"/>
    </source>
</evidence>
<sequence>MDTLFVFLIVAGLTTLMWSPRLPTRAATGAGPLFAAATLTRTIALPLLAVVLLVLAVRRIGPRQLAAAALAGTLPLAAALALHAFPRPGLLSRG</sequence>
<dbReference type="Proteomes" id="UP001500831">
    <property type="component" value="Unassembled WGS sequence"/>
</dbReference>
<name>A0ABN3VU67_9ACTN</name>
<feature type="transmembrane region" description="Helical" evidence="1">
    <location>
        <begin position="64"/>
        <end position="85"/>
    </location>
</feature>
<dbReference type="EMBL" id="BAAAVI010000009">
    <property type="protein sequence ID" value="GAA2859069.1"/>
    <property type="molecule type" value="Genomic_DNA"/>
</dbReference>
<keyword evidence="1" id="KW-1133">Transmembrane helix</keyword>
<accession>A0ABN3VU67</accession>
<protein>
    <submittedName>
        <fullName evidence="2">Uncharacterized protein</fullName>
    </submittedName>
</protein>
<proteinExistence type="predicted"/>
<feature type="transmembrane region" description="Helical" evidence="1">
    <location>
        <begin position="36"/>
        <end position="57"/>
    </location>
</feature>
<organism evidence="2 3">
    <name type="scientific">Streptosporangium fragile</name>
    <dbReference type="NCBI Taxonomy" id="46186"/>
    <lineage>
        <taxon>Bacteria</taxon>
        <taxon>Bacillati</taxon>
        <taxon>Actinomycetota</taxon>
        <taxon>Actinomycetes</taxon>
        <taxon>Streptosporangiales</taxon>
        <taxon>Streptosporangiaceae</taxon>
        <taxon>Streptosporangium</taxon>
    </lineage>
</organism>
<dbReference type="RefSeq" id="WP_344969558.1">
    <property type="nucleotide sequence ID" value="NZ_BAAAVI010000009.1"/>
</dbReference>
<keyword evidence="1" id="KW-0472">Membrane</keyword>
<keyword evidence="3" id="KW-1185">Reference proteome</keyword>
<reference evidence="2 3" key="1">
    <citation type="journal article" date="2019" name="Int. J. Syst. Evol. Microbiol.">
        <title>The Global Catalogue of Microorganisms (GCM) 10K type strain sequencing project: providing services to taxonomists for standard genome sequencing and annotation.</title>
        <authorList>
            <consortium name="The Broad Institute Genomics Platform"/>
            <consortium name="The Broad Institute Genome Sequencing Center for Infectious Disease"/>
            <person name="Wu L."/>
            <person name="Ma J."/>
        </authorList>
    </citation>
    <scope>NUCLEOTIDE SEQUENCE [LARGE SCALE GENOMIC DNA]</scope>
    <source>
        <strain evidence="2 3">JCM 6242</strain>
    </source>
</reference>
<keyword evidence="1" id="KW-0812">Transmembrane</keyword>
<gene>
    <name evidence="2" type="ORF">GCM10010517_17560</name>
</gene>
<comment type="caution">
    <text evidence="2">The sequence shown here is derived from an EMBL/GenBank/DDBJ whole genome shotgun (WGS) entry which is preliminary data.</text>
</comment>
<evidence type="ECO:0000313" key="2">
    <source>
        <dbReference type="EMBL" id="GAA2859069.1"/>
    </source>
</evidence>